<dbReference type="Proteomes" id="UP000005239">
    <property type="component" value="Unassembled WGS sequence"/>
</dbReference>
<gene>
    <name evidence="1" type="primary">WBGene00282884</name>
</gene>
<proteinExistence type="predicted"/>
<name>A0A2A6BTJ2_PRIPA</name>
<reference evidence="1" key="2">
    <citation type="submission" date="2022-06" db="UniProtKB">
        <authorList>
            <consortium name="EnsemblMetazoa"/>
        </authorList>
    </citation>
    <scope>IDENTIFICATION</scope>
    <source>
        <strain evidence="1">PS312</strain>
    </source>
</reference>
<organism evidence="1 2">
    <name type="scientific">Pristionchus pacificus</name>
    <name type="common">Parasitic nematode worm</name>
    <dbReference type="NCBI Taxonomy" id="54126"/>
    <lineage>
        <taxon>Eukaryota</taxon>
        <taxon>Metazoa</taxon>
        <taxon>Ecdysozoa</taxon>
        <taxon>Nematoda</taxon>
        <taxon>Chromadorea</taxon>
        <taxon>Rhabditida</taxon>
        <taxon>Rhabditina</taxon>
        <taxon>Diplogasteromorpha</taxon>
        <taxon>Diplogasteroidea</taxon>
        <taxon>Neodiplogasteridae</taxon>
        <taxon>Pristionchus</taxon>
    </lineage>
</organism>
<sequence>MDVMTTFVDARWDMTTLFLRTSNGHDTEKPYANNDREKLPRRFGQGEECVSSFLTLFIGYRDERTPGMKRCDIPFRQSYARDDPNDMCTCGYSVNFFECK</sequence>
<keyword evidence="2" id="KW-1185">Reference proteome</keyword>
<evidence type="ECO:0000313" key="1">
    <source>
        <dbReference type="EnsemblMetazoa" id="PPA44515.1"/>
    </source>
</evidence>
<accession>A0A8R1V2Y7</accession>
<accession>A0A2A6BTJ2</accession>
<dbReference type="EnsemblMetazoa" id="PPA44515.1">
    <property type="protein sequence ID" value="PPA44515.1"/>
    <property type="gene ID" value="WBGene00282884"/>
</dbReference>
<reference evidence="2" key="1">
    <citation type="journal article" date="2008" name="Nat. Genet.">
        <title>The Pristionchus pacificus genome provides a unique perspective on nematode lifestyle and parasitism.</title>
        <authorList>
            <person name="Dieterich C."/>
            <person name="Clifton S.W."/>
            <person name="Schuster L.N."/>
            <person name="Chinwalla A."/>
            <person name="Delehaunty K."/>
            <person name="Dinkelacker I."/>
            <person name="Fulton L."/>
            <person name="Fulton R."/>
            <person name="Godfrey J."/>
            <person name="Minx P."/>
            <person name="Mitreva M."/>
            <person name="Roeseler W."/>
            <person name="Tian H."/>
            <person name="Witte H."/>
            <person name="Yang S.P."/>
            <person name="Wilson R.K."/>
            <person name="Sommer R.J."/>
        </authorList>
    </citation>
    <scope>NUCLEOTIDE SEQUENCE [LARGE SCALE GENOMIC DNA]</scope>
    <source>
        <strain evidence="2">PS312</strain>
    </source>
</reference>
<evidence type="ECO:0000313" key="2">
    <source>
        <dbReference type="Proteomes" id="UP000005239"/>
    </source>
</evidence>
<dbReference type="AlphaFoldDB" id="A0A2A6BTJ2"/>
<protein>
    <submittedName>
        <fullName evidence="1">Uncharacterized protein</fullName>
    </submittedName>
</protein>